<reference evidence="2" key="1">
    <citation type="submission" date="2021-02" db="EMBL/GenBank/DDBJ databases">
        <authorList>
            <person name="Nowell W R."/>
        </authorList>
    </citation>
    <scope>NUCLEOTIDE SEQUENCE</scope>
</reference>
<feature type="compositionally biased region" description="Polar residues" evidence="1">
    <location>
        <begin position="61"/>
        <end position="73"/>
    </location>
</feature>
<feature type="region of interest" description="Disordered" evidence="1">
    <location>
        <begin position="1940"/>
        <end position="1962"/>
    </location>
</feature>
<feature type="compositionally biased region" description="Polar residues" evidence="1">
    <location>
        <begin position="1246"/>
        <end position="1255"/>
    </location>
</feature>
<evidence type="ECO:0000256" key="1">
    <source>
        <dbReference type="SAM" id="MobiDB-lite"/>
    </source>
</evidence>
<feature type="compositionally biased region" description="Polar residues" evidence="1">
    <location>
        <begin position="108"/>
        <end position="121"/>
    </location>
</feature>
<feature type="region of interest" description="Disordered" evidence="1">
    <location>
        <begin position="1"/>
        <end position="45"/>
    </location>
</feature>
<evidence type="ECO:0000313" key="3">
    <source>
        <dbReference type="Proteomes" id="UP000681722"/>
    </source>
</evidence>
<feature type="compositionally biased region" description="Basic and acidic residues" evidence="1">
    <location>
        <begin position="1993"/>
        <end position="2014"/>
    </location>
</feature>
<feature type="compositionally biased region" description="Polar residues" evidence="1">
    <location>
        <begin position="564"/>
        <end position="577"/>
    </location>
</feature>
<feature type="compositionally biased region" description="Polar residues" evidence="1">
    <location>
        <begin position="449"/>
        <end position="461"/>
    </location>
</feature>
<comment type="caution">
    <text evidence="2">The sequence shown here is derived from an EMBL/GenBank/DDBJ whole genome shotgun (WGS) entry which is preliminary data.</text>
</comment>
<feature type="region of interest" description="Disordered" evidence="1">
    <location>
        <begin position="1474"/>
        <end position="1500"/>
    </location>
</feature>
<feature type="compositionally biased region" description="Polar residues" evidence="1">
    <location>
        <begin position="291"/>
        <end position="304"/>
    </location>
</feature>
<sequence>PIRLEGQNPSFKVENKHEQTASQSEKQAEPNTPVNETETDSATLLEVDDQNELWKQRETDAQSTHNLLETDPNTLPELEDANTPSKAEDRSVLLTDESDHTAALKENATVTAEETYSNPTQKVEDIILPTETEETDRLLTETDKNAAMKETGSDVFLEESILNQAVPTIPLMEREAQPTQLIKETESGSTESLKAQDSNATLEEKETSLSATADWNEEDSNARFKAEEHSDLLEHEDANTLSKVEDPSVLLNTESDHTAALTVEGTHSNPPPKVGDIILPTEMDATGKNGPPNSLAQQTETGSTEPLKVQEPHATLEERKRSATAEWNEADSNARFKAEEHSTLLKHEDANALSKVEDRSVLLTRESDHTAALEKNNTLAVEETHSNAQPEVEDIILPTEIDEKDRPLTETDKSAPLNETGVDIYFQQSIFNELVASTPLLEREAEPNSLVQKTESGSTESSKVEDSHAILEDRERGPSVTVESNEADRNARFKPEEHSPLLKHQYANTLSKVEDPRGLFTEEADHTAALTEHLPLTVDGTHSNPPPKVDDITLPTESEETDRPLTQTDKSARSYDTGSDIYCNESIFNELVASTPLLERPAEPNPLVQETESGSTESSKVEVSHTILEERDRIPSATAEWNEPNSNARFKAEEHSPLLKHEDANTLSTLEDPRGLFTEEAVHTAALIQHLPLTVEGTYSNPPPQGDDIILPAEMEEPNRLLRETDKNAALKETDLNVFLQQLLLNQLVAATPLLERARSTESALIKETESGSSESLKIEGPNAILEDKETGPSATAEWNEADTNWPFNAEAHSPLLKQEDANIMSKVQDRSVILTEESDHAAAQNENSEVTVEGTHSNPPPEVDDISISTEMEETDKNAALKEIGPSATPEWNEADSNARFKAEEHSPLLKHEDANTLSRVEDRSVLLMEESDRVAALEENNTVTVQGIHSNPPPRVEEQSISNEPVTTTSLFEKEPEPNSLVKERESGSAEPLKVQDPDAILGEIETGRSTTVEWHQVDTNGRFTAEEHSPLLNHEDANTLSTLEDPRGLFTEEADHTAALIQHLPLTVEGTYSNPPPQGDDIILPAEMEEPNRLLRETDKNAALKETDLNVFLQQLLLNQLVAATPLLERARSTESALIKETESGSSESPKIDGPNAILEDKETGASATAEWNEANTNWPFNAEAHSPLLKQEDANTLSKVRDQSMLLTEQSDHTAALEENNTVTVEAIHSTPPPRVEEESISNESVTTTSLFEKEPEPNSLSKQRESGSAESLKGHDPDAIFEEIETGQSATVEWHEADRNGRFRAEEHSPLLNPEDANTLSTLEDARGLFTEEADHTAALTRHLPLTVEETHSSTPPKAALKETDLNVFLQQLLLNQLVAATPLFKRARSTESVLITDTESGSTESFKVEGPNAILEDKETGASATAEWNEANTNWPFNAEAHSPLLKQEDANIMSKVQDRSVLLTEESDHAAAQNENSEVTVEGTHSNPPPEVDDIFISTEMEETDKNAALKEIGPSATPEWNEADSNARFKAEEHSPLLKHEDANTLSTSEDPRGLFTEEADHTAALIQHLPLTVEGTYSNPPPQGDDIILPAEMEEPNRLLRETDKNAALKETDLNVFLQQLLLNQLVAATPLLERARSTESALIKETESGSSESLKIEGPNAILEDKETGASATAEWNEADTNWPFNAEAHSPLLKQEDANTLSKVRDQSMLLTEQSDHTAALEENNMVAVEGTHSDPRAKVEDIILPTEIEETNRLLRETDKSSPLKETGPDVYFQESVFNQLVGGTPLLKREGEPNSSVRATESGSTESLKREDSHVILEDKEIGPSVAIGWNEADSNAPFKAEEHSPLLTKESDHTAALTEHLPLTVEGTHSNPPPKVEDIIPWTEIEETDRPLMETHKSAPLKKTGSDLYFHESIFNELVASTPLLEREAEPNSLEKETESGSAESLKVEDLHAILEDKERGPSVTVEWYGPESNAAFKAEQDSPLRKHEDANTLSKVRDQ</sequence>
<name>A0A8S2TEE8_9BILA</name>
<accession>A0A8S2TEE8</accession>
<dbReference type="Proteomes" id="UP000681722">
    <property type="component" value="Unassembled WGS sequence"/>
</dbReference>
<evidence type="ECO:0000313" key="2">
    <source>
        <dbReference type="EMBL" id="CAF4283130.1"/>
    </source>
</evidence>
<protein>
    <submittedName>
        <fullName evidence="2">Uncharacterized protein</fullName>
    </submittedName>
</protein>
<feature type="region of interest" description="Disordered" evidence="1">
    <location>
        <begin position="1989"/>
        <end position="2014"/>
    </location>
</feature>
<feature type="compositionally biased region" description="Polar residues" evidence="1">
    <location>
        <begin position="1480"/>
        <end position="1493"/>
    </location>
</feature>
<feature type="region of interest" description="Disordered" evidence="1">
    <location>
        <begin position="947"/>
        <end position="995"/>
    </location>
</feature>
<feature type="region of interest" description="Disordered" evidence="1">
    <location>
        <begin position="841"/>
        <end position="863"/>
    </location>
</feature>
<feature type="compositionally biased region" description="Basic and acidic residues" evidence="1">
    <location>
        <begin position="1940"/>
        <end position="1953"/>
    </location>
</feature>
<feature type="compositionally biased region" description="Polar residues" evidence="1">
    <location>
        <begin position="845"/>
        <end position="858"/>
    </location>
</feature>
<feature type="compositionally biased region" description="Polar residues" evidence="1">
    <location>
        <begin position="181"/>
        <end position="201"/>
    </location>
</feature>
<feature type="non-terminal residue" evidence="2">
    <location>
        <position position="2014"/>
    </location>
</feature>
<feature type="non-terminal residue" evidence="2">
    <location>
        <position position="1"/>
    </location>
</feature>
<feature type="compositionally biased region" description="Basic and acidic residues" evidence="1">
    <location>
        <begin position="974"/>
        <end position="990"/>
    </location>
</feature>
<feature type="region of interest" description="Disordered" evidence="1">
    <location>
        <begin position="600"/>
        <end position="625"/>
    </location>
</feature>
<feature type="region of interest" description="Disordered" evidence="1">
    <location>
        <begin position="262"/>
        <end position="331"/>
    </location>
</feature>
<feature type="compositionally biased region" description="Basic and acidic residues" evidence="1">
    <location>
        <begin position="1256"/>
        <end position="1279"/>
    </location>
</feature>
<feature type="region of interest" description="Disordered" evidence="1">
    <location>
        <begin position="57"/>
        <end position="137"/>
    </location>
</feature>
<feature type="region of interest" description="Disordered" evidence="1">
    <location>
        <begin position="1233"/>
        <end position="1279"/>
    </location>
</feature>
<proteinExistence type="predicted"/>
<organism evidence="2 3">
    <name type="scientific">Didymodactylos carnosus</name>
    <dbReference type="NCBI Taxonomy" id="1234261"/>
    <lineage>
        <taxon>Eukaryota</taxon>
        <taxon>Metazoa</taxon>
        <taxon>Spiralia</taxon>
        <taxon>Gnathifera</taxon>
        <taxon>Rotifera</taxon>
        <taxon>Eurotatoria</taxon>
        <taxon>Bdelloidea</taxon>
        <taxon>Philodinida</taxon>
        <taxon>Philodinidae</taxon>
        <taxon>Didymodactylos</taxon>
    </lineage>
</organism>
<feature type="compositionally biased region" description="Polar residues" evidence="1">
    <location>
        <begin position="20"/>
        <end position="42"/>
    </location>
</feature>
<feature type="region of interest" description="Disordered" evidence="1">
    <location>
        <begin position="536"/>
        <end position="577"/>
    </location>
</feature>
<feature type="region of interest" description="Disordered" evidence="1">
    <location>
        <begin position="444"/>
        <end position="491"/>
    </location>
</feature>
<feature type="region of interest" description="Disordered" evidence="1">
    <location>
        <begin position="1797"/>
        <end position="1827"/>
    </location>
</feature>
<feature type="compositionally biased region" description="Polar residues" evidence="1">
    <location>
        <begin position="1806"/>
        <end position="1819"/>
    </location>
</feature>
<dbReference type="EMBL" id="CAJOBC010082239">
    <property type="protein sequence ID" value="CAF4283130.1"/>
    <property type="molecule type" value="Genomic_DNA"/>
</dbReference>
<feature type="compositionally biased region" description="Basic and acidic residues" evidence="1">
    <location>
        <begin position="86"/>
        <end position="103"/>
    </location>
</feature>
<feature type="compositionally biased region" description="Basic and acidic residues" evidence="1">
    <location>
        <begin position="220"/>
        <end position="245"/>
    </location>
</feature>
<feature type="region of interest" description="Disordered" evidence="1">
    <location>
        <begin position="181"/>
        <end position="245"/>
    </location>
</feature>
<feature type="compositionally biased region" description="Polar residues" evidence="1">
    <location>
        <begin position="961"/>
        <end position="973"/>
    </location>
</feature>
<feature type="compositionally biased region" description="Basic and acidic residues" evidence="1">
    <location>
        <begin position="462"/>
        <end position="477"/>
    </location>
</feature>
<feature type="compositionally biased region" description="Polar residues" evidence="1">
    <location>
        <begin position="608"/>
        <end position="618"/>
    </location>
</feature>
<gene>
    <name evidence="2" type="ORF">SRO942_LOCUS33346</name>
</gene>
<feature type="compositionally biased region" description="Basic and acidic residues" evidence="1">
    <location>
        <begin position="308"/>
        <end position="323"/>
    </location>
</feature>